<comment type="pathway">
    <text evidence="4">Cofactor biosynthesis; adenosylcobalamin biosynthesis; adenosylcobalamin from cob(II)yrinate a,c-diamide: step 2/7.</text>
</comment>
<dbReference type="PANTHER" id="PTHR12213:SF0">
    <property type="entry name" value="CORRINOID ADENOSYLTRANSFERASE MMAB"/>
    <property type="match status" value="1"/>
</dbReference>
<dbReference type="GO" id="GO:0005524">
    <property type="term" value="F:ATP binding"/>
    <property type="evidence" value="ECO:0007669"/>
    <property type="project" value="UniProtKB-UniRule"/>
</dbReference>
<reference evidence="6 7" key="1">
    <citation type="journal article" date="2016" name="Nat. Commun.">
        <title>Thousands of microbial genomes shed light on interconnected biogeochemical processes in an aquifer system.</title>
        <authorList>
            <person name="Anantharaman K."/>
            <person name="Brown C.T."/>
            <person name="Hug L.A."/>
            <person name="Sharon I."/>
            <person name="Castelle C.J."/>
            <person name="Probst A.J."/>
            <person name="Thomas B.C."/>
            <person name="Singh A."/>
            <person name="Wilkins M.J."/>
            <person name="Karaoz U."/>
            <person name="Brodie E.L."/>
            <person name="Williams K.H."/>
            <person name="Hubbard S.S."/>
            <person name="Banfield J.F."/>
        </authorList>
    </citation>
    <scope>NUCLEOTIDE SEQUENCE [LARGE SCALE GENOMIC DNA]</scope>
</reference>
<evidence type="ECO:0000313" key="7">
    <source>
        <dbReference type="Proteomes" id="UP000178091"/>
    </source>
</evidence>
<dbReference type="SUPFAM" id="SSF89028">
    <property type="entry name" value="Cobalamin adenosyltransferase-like"/>
    <property type="match status" value="1"/>
</dbReference>
<dbReference type="EC" id="2.5.1.17" evidence="4"/>
<keyword evidence="2 4" id="KW-0547">Nucleotide-binding</keyword>
<gene>
    <name evidence="6" type="ORF">A3F55_02775</name>
</gene>
<dbReference type="Gene3D" id="1.20.1200.10">
    <property type="entry name" value="Cobalamin adenosyltransferase-like"/>
    <property type="match status" value="1"/>
</dbReference>
<dbReference type="InterPro" id="IPR016030">
    <property type="entry name" value="CblAdoTrfase-like"/>
</dbReference>
<dbReference type="GO" id="GO:0009236">
    <property type="term" value="P:cobalamin biosynthetic process"/>
    <property type="evidence" value="ECO:0007669"/>
    <property type="project" value="UniProtKB-UniRule"/>
</dbReference>
<comment type="caution">
    <text evidence="6">The sequence shown here is derived from an EMBL/GenBank/DDBJ whole genome shotgun (WGS) entry which is preliminary data.</text>
</comment>
<sequence length="170" mass="19072">MFYTRKGDSGTTGLFGTNERLPKESPVYEALGTLDELNALLGICFATSRKRELRIIQQHLFIIQAELAGAHKCITAEHVRELEAIIDDLEAQMQRPRAFIVPGNTELSAWFDYARAVCRRAERTVLCARLLRNLSPHTYAYLNRLSSLLYALARVAGAEAKTPEVSPSYT</sequence>
<proteinExistence type="inferred from homology"/>
<evidence type="ECO:0000256" key="2">
    <source>
        <dbReference type="ARBA" id="ARBA00022741"/>
    </source>
</evidence>
<dbReference type="GO" id="GO:0008817">
    <property type="term" value="F:corrinoid adenosyltransferase activity"/>
    <property type="evidence" value="ECO:0007669"/>
    <property type="project" value="UniProtKB-UniRule"/>
</dbReference>
<comment type="catalytic activity">
    <reaction evidence="4">
        <text>2 cob(II)alamin + reduced [electron-transfer flavoprotein] + 2 ATP = 2 adenosylcob(III)alamin + 2 triphosphate + oxidized [electron-transfer flavoprotein] + 3 H(+)</text>
        <dbReference type="Rhea" id="RHEA:28671"/>
        <dbReference type="Rhea" id="RHEA-COMP:10685"/>
        <dbReference type="Rhea" id="RHEA-COMP:10686"/>
        <dbReference type="ChEBI" id="CHEBI:15378"/>
        <dbReference type="ChEBI" id="CHEBI:16304"/>
        <dbReference type="ChEBI" id="CHEBI:18036"/>
        <dbReference type="ChEBI" id="CHEBI:18408"/>
        <dbReference type="ChEBI" id="CHEBI:30616"/>
        <dbReference type="ChEBI" id="CHEBI:57692"/>
        <dbReference type="ChEBI" id="CHEBI:58307"/>
        <dbReference type="EC" id="2.5.1.17"/>
    </reaction>
</comment>
<organism evidence="6 7">
    <name type="scientific">Candidatus Adlerbacteria bacterium RIFCSPHIGHO2_12_FULL_53_18</name>
    <dbReference type="NCBI Taxonomy" id="1797242"/>
    <lineage>
        <taxon>Bacteria</taxon>
        <taxon>Candidatus Adleribacteriota</taxon>
    </lineage>
</organism>
<dbReference type="InterPro" id="IPR029499">
    <property type="entry name" value="PduO-typ"/>
</dbReference>
<dbReference type="InterPro" id="IPR036451">
    <property type="entry name" value="CblAdoTrfase-like_sf"/>
</dbReference>
<keyword evidence="1 4" id="KW-0808">Transferase</keyword>
<comment type="catalytic activity">
    <reaction evidence="4">
        <text>2 cob(II)yrinate a,c diamide + reduced [electron-transfer flavoprotein] + 2 ATP = 2 adenosylcob(III)yrinate a,c-diamide + 2 triphosphate + oxidized [electron-transfer flavoprotein] + 3 H(+)</text>
        <dbReference type="Rhea" id="RHEA:11528"/>
        <dbReference type="Rhea" id="RHEA-COMP:10685"/>
        <dbReference type="Rhea" id="RHEA-COMP:10686"/>
        <dbReference type="ChEBI" id="CHEBI:15378"/>
        <dbReference type="ChEBI" id="CHEBI:18036"/>
        <dbReference type="ChEBI" id="CHEBI:30616"/>
        <dbReference type="ChEBI" id="CHEBI:57692"/>
        <dbReference type="ChEBI" id="CHEBI:58307"/>
        <dbReference type="ChEBI" id="CHEBI:58503"/>
        <dbReference type="ChEBI" id="CHEBI:58537"/>
        <dbReference type="EC" id="2.5.1.17"/>
    </reaction>
</comment>
<dbReference type="EMBL" id="MEWW01000007">
    <property type="protein sequence ID" value="OGC84919.1"/>
    <property type="molecule type" value="Genomic_DNA"/>
</dbReference>
<evidence type="ECO:0000256" key="3">
    <source>
        <dbReference type="ARBA" id="ARBA00022840"/>
    </source>
</evidence>
<dbReference type="Pfam" id="PF01923">
    <property type="entry name" value="Cob_adeno_trans"/>
    <property type="match status" value="1"/>
</dbReference>
<evidence type="ECO:0000256" key="1">
    <source>
        <dbReference type="ARBA" id="ARBA00022679"/>
    </source>
</evidence>
<protein>
    <recommendedName>
        <fullName evidence="4">Corrinoid adenosyltransferase</fullName>
        <ecNumber evidence="4">2.5.1.17</ecNumber>
    </recommendedName>
    <alternativeName>
        <fullName evidence="4">Cob(II)alamin adenosyltransferase</fullName>
    </alternativeName>
    <alternativeName>
        <fullName evidence="4">Cob(II)yrinic acid a,c-diamide adenosyltransferase</fullName>
    </alternativeName>
    <alternativeName>
        <fullName evidence="4">Cobinamide/cobalamin adenosyltransferase</fullName>
    </alternativeName>
</protein>
<feature type="domain" description="Cobalamin adenosyltransferase-like" evidence="5">
    <location>
        <begin position="3"/>
        <end position="156"/>
    </location>
</feature>
<dbReference type="PANTHER" id="PTHR12213">
    <property type="entry name" value="CORRINOID ADENOSYLTRANSFERASE"/>
    <property type="match status" value="1"/>
</dbReference>
<keyword evidence="3 4" id="KW-0067">ATP-binding</keyword>
<keyword evidence="4" id="KW-0169">Cobalamin biosynthesis</keyword>
<accession>A0A1F4XT65</accession>
<name>A0A1F4XT65_9BACT</name>
<evidence type="ECO:0000256" key="4">
    <source>
        <dbReference type="RuleBase" id="RU366026"/>
    </source>
</evidence>
<comment type="similarity">
    <text evidence="4">Belongs to the Cob(I)alamin adenosyltransferase family.</text>
</comment>
<dbReference type="UniPathway" id="UPA00148">
    <property type="reaction ID" value="UER00233"/>
</dbReference>
<dbReference type="Proteomes" id="UP000178091">
    <property type="component" value="Unassembled WGS sequence"/>
</dbReference>
<dbReference type="AlphaFoldDB" id="A0A1F4XT65"/>
<evidence type="ECO:0000313" key="6">
    <source>
        <dbReference type="EMBL" id="OGC84919.1"/>
    </source>
</evidence>
<evidence type="ECO:0000259" key="5">
    <source>
        <dbReference type="Pfam" id="PF01923"/>
    </source>
</evidence>
<dbReference type="NCBIfam" id="TIGR00636">
    <property type="entry name" value="PduO_Nterm"/>
    <property type="match status" value="1"/>
</dbReference>